<dbReference type="CDD" id="cd00037">
    <property type="entry name" value="CLECT"/>
    <property type="match status" value="3"/>
</dbReference>
<dbReference type="InterPro" id="IPR001304">
    <property type="entry name" value="C-type_lectin-like"/>
</dbReference>
<dbReference type="EMBL" id="CAJPWZ010001990">
    <property type="protein sequence ID" value="CAG2228182.1"/>
    <property type="molecule type" value="Genomic_DNA"/>
</dbReference>
<evidence type="ECO:0000313" key="4">
    <source>
        <dbReference type="Proteomes" id="UP000683360"/>
    </source>
</evidence>
<dbReference type="SMART" id="SM00034">
    <property type="entry name" value="CLECT"/>
    <property type="match status" value="1"/>
</dbReference>
<feature type="domain" description="C-type lectin" evidence="2">
    <location>
        <begin position="116"/>
        <end position="186"/>
    </location>
</feature>
<keyword evidence="1" id="KW-1015">Disulfide bond</keyword>
<organism evidence="3 4">
    <name type="scientific">Mytilus edulis</name>
    <name type="common">Blue mussel</name>
    <dbReference type="NCBI Taxonomy" id="6550"/>
    <lineage>
        <taxon>Eukaryota</taxon>
        <taxon>Metazoa</taxon>
        <taxon>Spiralia</taxon>
        <taxon>Lophotrochozoa</taxon>
        <taxon>Mollusca</taxon>
        <taxon>Bivalvia</taxon>
        <taxon>Autobranchia</taxon>
        <taxon>Pteriomorphia</taxon>
        <taxon>Mytilida</taxon>
        <taxon>Mytiloidea</taxon>
        <taxon>Mytilidae</taxon>
        <taxon>Mytilinae</taxon>
        <taxon>Mytilus</taxon>
    </lineage>
</organism>
<sequence>MNYNGAIDFCKSIGMELAKLDNIGLQKSAEQYLISQQIAERVWMSLTCYSLPCQWGDGEILDWANWEKVDEPRYACVVFSELYTFAWESRKCLDGYISLCIAPAQPSFSLLSGLYNFYEASIKCQAIGGQLAVLNNPVAMNRVMDELYGMTITNDIWIGLYGNGTNFVWQNMAEEVSYTNWNTTVPQTHTGVAVVMTKSDLTWRERQMTDRTDHTLCQGSIKIYKDTYLRNTVSENFWVGLTLNGTNYTWSDGTPALFTDWSLGEPNRLDIAHCVIIVGNEFQWDSKDCTTDDNVLCQYPTNNRFPISNDIDQIGDITTTTIGANYPDTPTTISATYPPISITTTIGANYPETPTTISATYPPISTTSVSAGEVTQRHYLLSGVDVEPQNQPYQVAQLRSKIRCADHCLADHVCAAFVFNGWQCLLYNSFNSGSVNHIAGSRIWK</sequence>
<keyword evidence="4" id="KW-1185">Reference proteome</keyword>
<reference evidence="3" key="1">
    <citation type="submission" date="2021-03" db="EMBL/GenBank/DDBJ databases">
        <authorList>
            <person name="Bekaert M."/>
        </authorList>
    </citation>
    <scope>NUCLEOTIDE SEQUENCE</scope>
</reference>
<dbReference type="PANTHER" id="PTHR22803">
    <property type="entry name" value="MANNOSE, PHOSPHOLIPASE, LECTIN RECEPTOR RELATED"/>
    <property type="match status" value="1"/>
</dbReference>
<comment type="caution">
    <text evidence="3">The sequence shown here is derived from an EMBL/GenBank/DDBJ whole genome shotgun (WGS) entry which is preliminary data.</text>
</comment>
<dbReference type="InterPro" id="IPR016187">
    <property type="entry name" value="CTDL_fold"/>
</dbReference>
<proteinExistence type="predicted"/>
<dbReference type="PROSITE" id="PS00615">
    <property type="entry name" value="C_TYPE_LECTIN_1"/>
    <property type="match status" value="1"/>
</dbReference>
<dbReference type="Pfam" id="PF00059">
    <property type="entry name" value="Lectin_C"/>
    <property type="match status" value="2"/>
</dbReference>
<name>A0A8S3T9L3_MYTED</name>
<dbReference type="InterPro" id="IPR050111">
    <property type="entry name" value="C-type_lectin/snaclec_domain"/>
</dbReference>
<evidence type="ECO:0000313" key="3">
    <source>
        <dbReference type="EMBL" id="CAG2228182.1"/>
    </source>
</evidence>
<protein>
    <submittedName>
        <fullName evidence="3">MRC</fullName>
    </submittedName>
</protein>
<dbReference type="Proteomes" id="UP000683360">
    <property type="component" value="Unassembled WGS sequence"/>
</dbReference>
<dbReference type="InterPro" id="IPR018378">
    <property type="entry name" value="C-type_lectin_CS"/>
</dbReference>
<feature type="domain" description="C-type lectin" evidence="2">
    <location>
        <begin position="189"/>
        <end position="298"/>
    </location>
</feature>
<evidence type="ECO:0000259" key="2">
    <source>
        <dbReference type="PROSITE" id="PS50041"/>
    </source>
</evidence>
<dbReference type="OrthoDB" id="6159615at2759"/>
<dbReference type="SUPFAM" id="SSF56436">
    <property type="entry name" value="C-type lectin-like"/>
    <property type="match status" value="3"/>
</dbReference>
<dbReference type="AlphaFoldDB" id="A0A8S3T9L3"/>
<feature type="domain" description="C-type lectin" evidence="2">
    <location>
        <begin position="1"/>
        <end position="101"/>
    </location>
</feature>
<gene>
    <name evidence="3" type="ORF">MEDL_41141</name>
</gene>
<dbReference type="Gene3D" id="3.10.100.10">
    <property type="entry name" value="Mannose-Binding Protein A, subunit A"/>
    <property type="match status" value="3"/>
</dbReference>
<evidence type="ECO:0000256" key="1">
    <source>
        <dbReference type="ARBA" id="ARBA00023157"/>
    </source>
</evidence>
<dbReference type="InterPro" id="IPR016186">
    <property type="entry name" value="C-type_lectin-like/link_sf"/>
</dbReference>
<dbReference type="PROSITE" id="PS50041">
    <property type="entry name" value="C_TYPE_LECTIN_2"/>
    <property type="match status" value="3"/>
</dbReference>
<accession>A0A8S3T9L3</accession>